<dbReference type="Proteomes" id="UP000756132">
    <property type="component" value="Chromosome 11"/>
</dbReference>
<dbReference type="RefSeq" id="XP_047767914.1">
    <property type="nucleotide sequence ID" value="XM_047911707.1"/>
</dbReference>
<accession>A0A9Q8PJD0</accession>
<dbReference type="AlphaFoldDB" id="A0A9Q8PJD0"/>
<reference evidence="2" key="1">
    <citation type="submission" date="2021-12" db="EMBL/GenBank/DDBJ databases">
        <authorList>
            <person name="Zaccaron A."/>
            <person name="Stergiopoulos I."/>
        </authorList>
    </citation>
    <scope>NUCLEOTIDE SEQUENCE</scope>
    <source>
        <strain evidence="2">Race5_Kim</strain>
    </source>
</reference>
<proteinExistence type="predicted"/>
<sequence>MMNITRPTTRRSHGAASTVDPSPPPPIPTKTVAERNGADTGDAVDRTSLCDLPAEIWSKIGKLTIDVETTITQTELVVWMSHKPGNPRMHQPGITRACRILREELWHGWTSDDFGMSLHDIGRANRRNIQQAWVHDWRAKEDQLEELAHQTWDVPFEMVLDQAGDGLGQVSDQRWRIKFL</sequence>
<dbReference type="KEGG" id="ffu:CLAFUR5_12559"/>
<evidence type="ECO:0000313" key="3">
    <source>
        <dbReference type="Proteomes" id="UP000756132"/>
    </source>
</evidence>
<dbReference type="EMBL" id="CP090173">
    <property type="protein sequence ID" value="UJO23548.1"/>
    <property type="molecule type" value="Genomic_DNA"/>
</dbReference>
<reference evidence="2" key="2">
    <citation type="journal article" date="2022" name="Microb. Genom.">
        <title>A chromosome-scale genome assembly of the tomato pathogen Cladosporium fulvum reveals a compartmentalized genome architecture and the presence of a dispensable chromosome.</title>
        <authorList>
            <person name="Zaccaron A.Z."/>
            <person name="Chen L.H."/>
            <person name="Samaras A."/>
            <person name="Stergiopoulos I."/>
        </authorList>
    </citation>
    <scope>NUCLEOTIDE SEQUENCE</scope>
    <source>
        <strain evidence="2">Race5_Kim</strain>
    </source>
</reference>
<feature type="region of interest" description="Disordered" evidence="1">
    <location>
        <begin position="1"/>
        <end position="45"/>
    </location>
</feature>
<name>A0A9Q8PJD0_PASFU</name>
<evidence type="ECO:0000256" key="1">
    <source>
        <dbReference type="SAM" id="MobiDB-lite"/>
    </source>
</evidence>
<gene>
    <name evidence="2" type="ORF">CLAFUR5_12559</name>
</gene>
<organism evidence="2 3">
    <name type="scientific">Passalora fulva</name>
    <name type="common">Tomato leaf mold</name>
    <name type="synonym">Cladosporium fulvum</name>
    <dbReference type="NCBI Taxonomy" id="5499"/>
    <lineage>
        <taxon>Eukaryota</taxon>
        <taxon>Fungi</taxon>
        <taxon>Dikarya</taxon>
        <taxon>Ascomycota</taxon>
        <taxon>Pezizomycotina</taxon>
        <taxon>Dothideomycetes</taxon>
        <taxon>Dothideomycetidae</taxon>
        <taxon>Mycosphaerellales</taxon>
        <taxon>Mycosphaerellaceae</taxon>
        <taxon>Fulvia</taxon>
    </lineage>
</organism>
<keyword evidence="3" id="KW-1185">Reference proteome</keyword>
<protein>
    <submittedName>
        <fullName evidence="2">Uncharacterized protein</fullName>
    </submittedName>
</protein>
<dbReference type="GeneID" id="71992437"/>
<evidence type="ECO:0000313" key="2">
    <source>
        <dbReference type="EMBL" id="UJO23548.1"/>
    </source>
</evidence>